<sequence length="151" mass="17259">MNTKVNYQTKIITLWATFLLGLLFHTQLGLMPLFHGQQIAHSHDSSDISWILWLMLLFFIIPMFAMIGTLFTQSKQFRVGHFWLTVVYSVLNLSHITADLFVTPIAWYQIALMGILFVIGLLLNLVSWQWMKSKPNLKTSSKTLAKTSIGG</sequence>
<keyword evidence="1" id="KW-1133">Transmembrane helix</keyword>
<gene>
    <name evidence="2" type="ORF">CY0110_20430</name>
</gene>
<dbReference type="RefSeq" id="WP_008277559.1">
    <property type="nucleotide sequence ID" value="NZ_AAXW01000047.1"/>
</dbReference>
<name>A3IW03_9CHRO</name>
<feature type="transmembrane region" description="Helical" evidence="1">
    <location>
        <begin position="107"/>
        <end position="128"/>
    </location>
</feature>
<evidence type="ECO:0000256" key="1">
    <source>
        <dbReference type="SAM" id="Phobius"/>
    </source>
</evidence>
<dbReference type="EMBL" id="AAXW01000047">
    <property type="protein sequence ID" value="EAZ89314.1"/>
    <property type="molecule type" value="Genomic_DNA"/>
</dbReference>
<dbReference type="Proteomes" id="UP000003781">
    <property type="component" value="Unassembled WGS sequence"/>
</dbReference>
<reference evidence="2 3" key="1">
    <citation type="submission" date="2007-03" db="EMBL/GenBank/DDBJ databases">
        <authorList>
            <person name="Stal L."/>
            <person name="Ferriera S."/>
            <person name="Johnson J."/>
            <person name="Kravitz S."/>
            <person name="Beeson K."/>
            <person name="Sutton G."/>
            <person name="Rogers Y.-H."/>
            <person name="Friedman R."/>
            <person name="Frazier M."/>
            <person name="Venter J.C."/>
        </authorList>
    </citation>
    <scope>NUCLEOTIDE SEQUENCE [LARGE SCALE GENOMIC DNA]</scope>
    <source>
        <strain evidence="2 3">CCY0110</strain>
    </source>
</reference>
<keyword evidence="3" id="KW-1185">Reference proteome</keyword>
<evidence type="ECO:0000313" key="2">
    <source>
        <dbReference type="EMBL" id="EAZ89314.1"/>
    </source>
</evidence>
<dbReference type="OrthoDB" id="425089at2"/>
<keyword evidence="1" id="KW-0812">Transmembrane</keyword>
<dbReference type="AlphaFoldDB" id="A3IW03"/>
<proteinExistence type="predicted"/>
<protein>
    <submittedName>
        <fullName evidence="2">Uncharacterized protein</fullName>
    </submittedName>
</protein>
<organism evidence="2 3">
    <name type="scientific">Crocosphaera chwakensis CCY0110</name>
    <dbReference type="NCBI Taxonomy" id="391612"/>
    <lineage>
        <taxon>Bacteria</taxon>
        <taxon>Bacillati</taxon>
        <taxon>Cyanobacteriota</taxon>
        <taxon>Cyanophyceae</taxon>
        <taxon>Oscillatoriophycideae</taxon>
        <taxon>Chroococcales</taxon>
        <taxon>Aphanothecaceae</taxon>
        <taxon>Crocosphaera</taxon>
        <taxon>Crocosphaera chwakensis</taxon>
    </lineage>
</organism>
<comment type="caution">
    <text evidence="2">The sequence shown here is derived from an EMBL/GenBank/DDBJ whole genome shotgun (WGS) entry which is preliminary data.</text>
</comment>
<feature type="transmembrane region" description="Helical" evidence="1">
    <location>
        <begin position="50"/>
        <end position="70"/>
    </location>
</feature>
<feature type="transmembrane region" description="Helical" evidence="1">
    <location>
        <begin position="82"/>
        <end position="101"/>
    </location>
</feature>
<feature type="transmembrane region" description="Helical" evidence="1">
    <location>
        <begin position="12"/>
        <end position="30"/>
    </location>
</feature>
<accession>A3IW03</accession>
<keyword evidence="1" id="KW-0472">Membrane</keyword>
<dbReference type="eggNOG" id="COG0365">
    <property type="taxonomic scope" value="Bacteria"/>
</dbReference>
<evidence type="ECO:0000313" key="3">
    <source>
        <dbReference type="Proteomes" id="UP000003781"/>
    </source>
</evidence>